<comment type="caution">
    <text evidence="3">The sequence shown here is derived from an EMBL/GenBank/DDBJ whole genome shotgun (WGS) entry which is preliminary data.</text>
</comment>
<evidence type="ECO:0000313" key="4">
    <source>
        <dbReference type="Proteomes" id="UP001341840"/>
    </source>
</evidence>
<dbReference type="InterPro" id="IPR002156">
    <property type="entry name" value="RNaseH_domain"/>
</dbReference>
<dbReference type="InterPro" id="IPR050796">
    <property type="entry name" value="SCF_F-box_component"/>
</dbReference>
<evidence type="ECO:0000259" key="1">
    <source>
        <dbReference type="Pfam" id="PF07734"/>
    </source>
</evidence>
<dbReference type="CDD" id="cd06222">
    <property type="entry name" value="RNase_H_like"/>
    <property type="match status" value="1"/>
</dbReference>
<name>A0ABU6Y1S8_9FABA</name>
<dbReference type="Pfam" id="PF07734">
    <property type="entry name" value="FBA_1"/>
    <property type="match status" value="1"/>
</dbReference>
<protein>
    <recommendedName>
        <fullName evidence="5">RNase H type-1 domain-containing protein</fullName>
    </recommendedName>
</protein>
<dbReference type="PANTHER" id="PTHR31672">
    <property type="entry name" value="BNACNNG10540D PROTEIN"/>
    <property type="match status" value="1"/>
</dbReference>
<organism evidence="3 4">
    <name type="scientific">Stylosanthes scabra</name>
    <dbReference type="NCBI Taxonomy" id="79078"/>
    <lineage>
        <taxon>Eukaryota</taxon>
        <taxon>Viridiplantae</taxon>
        <taxon>Streptophyta</taxon>
        <taxon>Embryophyta</taxon>
        <taxon>Tracheophyta</taxon>
        <taxon>Spermatophyta</taxon>
        <taxon>Magnoliopsida</taxon>
        <taxon>eudicotyledons</taxon>
        <taxon>Gunneridae</taxon>
        <taxon>Pentapetalae</taxon>
        <taxon>rosids</taxon>
        <taxon>fabids</taxon>
        <taxon>Fabales</taxon>
        <taxon>Fabaceae</taxon>
        <taxon>Papilionoideae</taxon>
        <taxon>50 kb inversion clade</taxon>
        <taxon>dalbergioids sensu lato</taxon>
        <taxon>Dalbergieae</taxon>
        <taxon>Pterocarpus clade</taxon>
        <taxon>Stylosanthes</taxon>
    </lineage>
</organism>
<dbReference type="Proteomes" id="UP001341840">
    <property type="component" value="Unassembled WGS sequence"/>
</dbReference>
<sequence>MDKQLSIEGSCNGLLCLSQGRTPNLILTLFNPCTGSISRTAPTENTSKLGRWILYGFGYDTLHDKYKFVMCSGYNHPLRDDDKMVKCGAKVCTFDANPSWKEVDRPKFPYYTIGNNHGKFFRDTLNWLMFDPTKDVADGFLMKHREWFILTFDLETESFGRLCLPVRENNGADVDLPILEVLKNCLYVSFHHDLYNLPHCLKGMLLAWENGFREVICETDNIEVYMIAHKVQDIGTGLNLDLTSKIRDLLHRNWWIEIRLIQRTANCVADAMAKTAARHHYPHMEWLQSWSDLIPVLRQDLSPL</sequence>
<accession>A0ABU6Y1S8</accession>
<gene>
    <name evidence="3" type="ORF">PIB30_003125</name>
</gene>
<dbReference type="NCBIfam" id="TIGR01640">
    <property type="entry name" value="F_box_assoc_1"/>
    <property type="match status" value="1"/>
</dbReference>
<dbReference type="PANTHER" id="PTHR31672:SF13">
    <property type="entry name" value="F-BOX PROTEIN CPR30-LIKE"/>
    <property type="match status" value="1"/>
</dbReference>
<dbReference type="Gene3D" id="3.30.420.10">
    <property type="entry name" value="Ribonuclease H-like superfamily/Ribonuclease H"/>
    <property type="match status" value="1"/>
</dbReference>
<dbReference type="InterPro" id="IPR044730">
    <property type="entry name" value="RNase_H-like_dom_plant"/>
</dbReference>
<feature type="domain" description="RNase H type-1" evidence="2">
    <location>
        <begin position="200"/>
        <end position="276"/>
    </location>
</feature>
<feature type="domain" description="F-box associated beta-propeller type 1" evidence="1">
    <location>
        <begin position="10"/>
        <end position="191"/>
    </location>
</feature>
<keyword evidence="4" id="KW-1185">Reference proteome</keyword>
<reference evidence="3 4" key="1">
    <citation type="journal article" date="2023" name="Plants (Basel)">
        <title>Bridging the Gap: Combining Genomics and Transcriptomics Approaches to Understand Stylosanthes scabra, an Orphan Legume from the Brazilian Caatinga.</title>
        <authorList>
            <person name="Ferreira-Neto J.R.C."/>
            <person name="da Silva M.D."/>
            <person name="Binneck E."/>
            <person name="de Melo N.F."/>
            <person name="da Silva R.H."/>
            <person name="de Melo A.L.T.M."/>
            <person name="Pandolfi V."/>
            <person name="Bustamante F.O."/>
            <person name="Brasileiro-Vidal A.C."/>
            <person name="Benko-Iseppon A.M."/>
        </authorList>
    </citation>
    <scope>NUCLEOTIDE SEQUENCE [LARGE SCALE GENOMIC DNA]</scope>
    <source>
        <tissue evidence="3">Leaves</tissue>
    </source>
</reference>
<dbReference type="InterPro" id="IPR036397">
    <property type="entry name" value="RNaseH_sf"/>
</dbReference>
<dbReference type="Pfam" id="PF13456">
    <property type="entry name" value="RVT_3"/>
    <property type="match status" value="1"/>
</dbReference>
<evidence type="ECO:0008006" key="5">
    <source>
        <dbReference type="Google" id="ProtNLM"/>
    </source>
</evidence>
<evidence type="ECO:0000313" key="3">
    <source>
        <dbReference type="EMBL" id="MED6203836.1"/>
    </source>
</evidence>
<proteinExistence type="predicted"/>
<dbReference type="InterPro" id="IPR017451">
    <property type="entry name" value="F-box-assoc_interact_dom"/>
</dbReference>
<evidence type="ECO:0000259" key="2">
    <source>
        <dbReference type="Pfam" id="PF13456"/>
    </source>
</evidence>
<dbReference type="EMBL" id="JASCZI010241661">
    <property type="protein sequence ID" value="MED6203836.1"/>
    <property type="molecule type" value="Genomic_DNA"/>
</dbReference>
<dbReference type="InterPro" id="IPR006527">
    <property type="entry name" value="F-box-assoc_dom_typ1"/>
</dbReference>